<keyword evidence="2" id="KW-1185">Reference proteome</keyword>
<dbReference type="EMBL" id="JAHRIP010093388">
    <property type="protein sequence ID" value="MEQ2317134.1"/>
    <property type="molecule type" value="Genomic_DNA"/>
</dbReference>
<feature type="non-terminal residue" evidence="1">
    <location>
        <position position="1"/>
    </location>
</feature>
<gene>
    <name evidence="1" type="ORF">AMECASPLE_039664</name>
</gene>
<accession>A0ABV1AG58</accession>
<organism evidence="1 2">
    <name type="scientific">Ameca splendens</name>
    <dbReference type="NCBI Taxonomy" id="208324"/>
    <lineage>
        <taxon>Eukaryota</taxon>
        <taxon>Metazoa</taxon>
        <taxon>Chordata</taxon>
        <taxon>Craniata</taxon>
        <taxon>Vertebrata</taxon>
        <taxon>Euteleostomi</taxon>
        <taxon>Actinopterygii</taxon>
        <taxon>Neopterygii</taxon>
        <taxon>Teleostei</taxon>
        <taxon>Neoteleostei</taxon>
        <taxon>Acanthomorphata</taxon>
        <taxon>Ovalentaria</taxon>
        <taxon>Atherinomorphae</taxon>
        <taxon>Cyprinodontiformes</taxon>
        <taxon>Goodeidae</taxon>
        <taxon>Ameca</taxon>
    </lineage>
</organism>
<protein>
    <submittedName>
        <fullName evidence="1">Uncharacterized protein</fullName>
    </submittedName>
</protein>
<dbReference type="Proteomes" id="UP001469553">
    <property type="component" value="Unassembled WGS sequence"/>
</dbReference>
<comment type="caution">
    <text evidence="1">The sequence shown here is derived from an EMBL/GenBank/DDBJ whole genome shotgun (WGS) entry which is preliminary data.</text>
</comment>
<name>A0ABV1AG58_9TELE</name>
<sequence>GIELVQCFTAGTKTTLLLLKQMFDYQLDSPLQHPGVCLTREGEECDPPIVGTHPPVPLLVKGEHHTGLPVQRHCPRLPCNVEERCQPRQPHNIQRLQVLMADFIHPEPLPL</sequence>
<evidence type="ECO:0000313" key="1">
    <source>
        <dbReference type="EMBL" id="MEQ2317134.1"/>
    </source>
</evidence>
<proteinExistence type="predicted"/>
<evidence type="ECO:0000313" key="2">
    <source>
        <dbReference type="Proteomes" id="UP001469553"/>
    </source>
</evidence>
<reference evidence="1 2" key="1">
    <citation type="submission" date="2021-06" db="EMBL/GenBank/DDBJ databases">
        <authorList>
            <person name="Palmer J.M."/>
        </authorList>
    </citation>
    <scope>NUCLEOTIDE SEQUENCE [LARGE SCALE GENOMIC DNA]</scope>
    <source>
        <strain evidence="1 2">AS_MEX2019</strain>
        <tissue evidence="1">Muscle</tissue>
    </source>
</reference>